<keyword evidence="21" id="KW-1185">Reference proteome</keyword>
<dbReference type="InterPro" id="IPR000608">
    <property type="entry name" value="UBC"/>
</dbReference>
<keyword evidence="2 17" id="KW-0547">Nucleotide-binding</keyword>
<dbReference type="FunFam" id="3.10.110.10:FF:000078">
    <property type="entry name" value="ubiquitin-conjugating enzyme E2 H isoform X2"/>
    <property type="match status" value="1"/>
</dbReference>
<dbReference type="PROSITE" id="PS00183">
    <property type="entry name" value="UBC_1"/>
    <property type="match status" value="1"/>
</dbReference>
<dbReference type="InterPro" id="IPR016135">
    <property type="entry name" value="UBQ-conjugating_enzyme/RWD"/>
</dbReference>
<evidence type="ECO:0000256" key="17">
    <source>
        <dbReference type="RuleBase" id="RU362109"/>
    </source>
</evidence>
<evidence type="ECO:0000256" key="18">
    <source>
        <dbReference type="SAM" id="MobiDB-lite"/>
    </source>
</evidence>
<dbReference type="GO" id="GO:0061631">
    <property type="term" value="F:ubiquitin conjugating enzyme activity"/>
    <property type="evidence" value="ECO:0007669"/>
    <property type="project" value="UniProtKB-EC"/>
</dbReference>
<comment type="subunit">
    <text evidence="10">Interacts with MAEA and WDR26, components of the CTLH complex that contains GID4, RANBP9 and/or RANBP10, MKLN1, MAEA, RMND5A (or alternatively its paralog RMND5B), GID8, ARMC8, WDR26 and YPEL5.</text>
</comment>
<dbReference type="SMART" id="SM00212">
    <property type="entry name" value="UBCc"/>
    <property type="match status" value="1"/>
</dbReference>
<dbReference type="GO" id="GO:0005524">
    <property type="term" value="F:ATP binding"/>
    <property type="evidence" value="ECO:0007669"/>
    <property type="project" value="UniProtKB-UniRule"/>
</dbReference>
<feature type="region of interest" description="Disordered" evidence="18">
    <location>
        <begin position="253"/>
        <end position="282"/>
    </location>
</feature>
<keyword evidence="1" id="KW-0808">Transferase</keyword>
<dbReference type="PANTHER" id="PTHR24068">
    <property type="entry name" value="UBIQUITIN-CONJUGATING ENZYME E2"/>
    <property type="match status" value="1"/>
</dbReference>
<feature type="domain" description="UBC core" evidence="19">
    <location>
        <begin position="48"/>
        <end position="228"/>
    </location>
</feature>
<dbReference type="PROSITE" id="PS50127">
    <property type="entry name" value="UBC_2"/>
    <property type="match status" value="1"/>
</dbReference>
<dbReference type="Gene3D" id="3.10.110.10">
    <property type="entry name" value="Ubiquitin Conjugating Enzyme"/>
    <property type="match status" value="1"/>
</dbReference>
<feature type="compositionally biased region" description="Low complexity" evidence="18">
    <location>
        <begin position="253"/>
        <end position="271"/>
    </location>
</feature>
<gene>
    <name evidence="20" type="primary">Ube2h</name>
    <name evidence="20" type="ORF">EVAR_77383_1</name>
</gene>
<keyword evidence="5" id="KW-0832">Ubl conjugation</keyword>
<evidence type="ECO:0000256" key="13">
    <source>
        <dbReference type="ARBA" id="ARBA00077502"/>
    </source>
</evidence>
<comment type="caution">
    <text evidence="20">The sequence shown here is derived from an EMBL/GenBank/DDBJ whole genome shotgun (WGS) entry which is preliminary data.</text>
</comment>
<comment type="function">
    <text evidence="9">Accepts ubiquitin from the E1 complex and catalyzes its covalent attachment to other proteins. E2 ubiquitin conjugating enzyme that transfers ubiquitin to MAEA, a core component of the CTLH E3 ubiquitin-protein ligase complex. In vitro catalyzes 'Lys-11'- and 'Lys-48'-linked polyubiquitination. Capable, in vitro, to ubiquitinate histone H2A.</text>
</comment>
<dbReference type="GO" id="GO:0003676">
    <property type="term" value="F:nucleic acid binding"/>
    <property type="evidence" value="ECO:0007669"/>
    <property type="project" value="InterPro"/>
</dbReference>
<dbReference type="InterPro" id="IPR023313">
    <property type="entry name" value="UBQ-conjugating_AS"/>
</dbReference>
<dbReference type="AlphaFoldDB" id="A0A4C1UXA5"/>
<feature type="active site" description="Glycyl thioester intermediate" evidence="16">
    <location>
        <position position="165"/>
    </location>
</feature>
<evidence type="ECO:0000256" key="1">
    <source>
        <dbReference type="ARBA" id="ARBA00022679"/>
    </source>
</evidence>
<dbReference type="Pfam" id="PF00179">
    <property type="entry name" value="UQ_con"/>
    <property type="match status" value="1"/>
</dbReference>
<dbReference type="Proteomes" id="UP000299102">
    <property type="component" value="Unassembled WGS sequence"/>
</dbReference>
<evidence type="ECO:0000256" key="8">
    <source>
        <dbReference type="ARBA" id="ARBA00039076"/>
    </source>
</evidence>
<dbReference type="SUPFAM" id="SSF54495">
    <property type="entry name" value="UBC-like"/>
    <property type="match status" value="1"/>
</dbReference>
<evidence type="ECO:0000313" key="20">
    <source>
        <dbReference type="EMBL" id="GBP31088.1"/>
    </source>
</evidence>
<name>A0A4C1UXA5_EUMVA</name>
<evidence type="ECO:0000256" key="7">
    <source>
        <dbReference type="ARBA" id="ARBA00035845"/>
    </source>
</evidence>
<accession>A0A4C1UXA5</accession>
<comment type="similarity">
    <text evidence="17">Belongs to the ubiquitin-conjugating enzyme family.</text>
</comment>
<dbReference type="EMBL" id="BGZK01000241">
    <property type="protein sequence ID" value="GBP31088.1"/>
    <property type="molecule type" value="Genomic_DNA"/>
</dbReference>
<evidence type="ECO:0000256" key="4">
    <source>
        <dbReference type="ARBA" id="ARBA00022840"/>
    </source>
</evidence>
<dbReference type="InterPro" id="IPR036397">
    <property type="entry name" value="RNaseH_sf"/>
</dbReference>
<feature type="compositionally biased region" description="Acidic residues" evidence="18">
    <location>
        <begin position="272"/>
        <end position="282"/>
    </location>
</feature>
<evidence type="ECO:0000256" key="10">
    <source>
        <dbReference type="ARBA" id="ARBA00063081"/>
    </source>
</evidence>
<evidence type="ECO:0000256" key="3">
    <source>
        <dbReference type="ARBA" id="ARBA00022786"/>
    </source>
</evidence>
<evidence type="ECO:0000256" key="6">
    <source>
        <dbReference type="ARBA" id="ARBA00022990"/>
    </source>
</evidence>
<evidence type="ECO:0000259" key="19">
    <source>
        <dbReference type="PROSITE" id="PS50127"/>
    </source>
</evidence>
<dbReference type="EC" id="2.3.2.24" evidence="8"/>
<evidence type="ECO:0000256" key="15">
    <source>
        <dbReference type="ARBA" id="ARBA00082119"/>
    </source>
</evidence>
<dbReference type="STRING" id="151549.A0A4C1UXA5"/>
<evidence type="ECO:0000256" key="11">
    <source>
        <dbReference type="ARBA" id="ARBA00072436"/>
    </source>
</evidence>
<sequence>MSSPSAGKRRMDTDVIKLIESKHEVTILGGLNEFCVKFFGPPGNIYCQQIIRLKQKVEKKWPELIDKKGVAIHHDNARPHTSLATQHILREFGWEVLMHSPYNPNRVPSDFYLFHSLQNFSAPYEGGVWRVRVHLPDHYPFKSPSIGFMNKVYHPNIDEVSGTVCLDVINQAWTALYDLSNIFESFLPQLLTYPNPIDPLNGDAAAMYLHKPEEYKKKVSDYVRRFATEEALLEKDAITGMGGAAAASSGAKAANGSTAHAASESESSMSDFSDDEAQGMEL</sequence>
<protein>
    <recommendedName>
        <fullName evidence="11">Ubiquitin-conjugating enzyme E2 H</fullName>
        <ecNumber evidence="8">2.3.2.24</ecNumber>
    </recommendedName>
    <alternativeName>
        <fullName evidence="14">(E3-independent) E2 ubiquitin-conjugating enzyme H</fullName>
    </alternativeName>
    <alternativeName>
        <fullName evidence="12">E2 ubiquitin-conjugating enzyme H</fullName>
    </alternativeName>
    <alternativeName>
        <fullName evidence="15">Ubiquitin carrier protein H</fullName>
    </alternativeName>
    <alternativeName>
        <fullName evidence="13">Ubiquitin-protein ligase H</fullName>
    </alternativeName>
</protein>
<evidence type="ECO:0000256" key="12">
    <source>
        <dbReference type="ARBA" id="ARBA00076312"/>
    </source>
</evidence>
<organism evidence="20 21">
    <name type="scientific">Eumeta variegata</name>
    <name type="common">Bagworm moth</name>
    <name type="synonym">Eumeta japonica</name>
    <dbReference type="NCBI Taxonomy" id="151549"/>
    <lineage>
        <taxon>Eukaryota</taxon>
        <taxon>Metazoa</taxon>
        <taxon>Ecdysozoa</taxon>
        <taxon>Arthropoda</taxon>
        <taxon>Hexapoda</taxon>
        <taxon>Insecta</taxon>
        <taxon>Pterygota</taxon>
        <taxon>Neoptera</taxon>
        <taxon>Endopterygota</taxon>
        <taxon>Lepidoptera</taxon>
        <taxon>Glossata</taxon>
        <taxon>Ditrysia</taxon>
        <taxon>Tineoidea</taxon>
        <taxon>Psychidae</taxon>
        <taxon>Oiketicinae</taxon>
        <taxon>Eumeta</taxon>
    </lineage>
</organism>
<keyword evidence="6" id="KW-0007">Acetylation</keyword>
<comment type="catalytic activity">
    <reaction evidence="7">
        <text>S-ubiquitinyl-[E1 ubiquitin-activating enzyme]-L-cysteine + [acceptor protein]-L-lysine = [E1 ubiquitin-activating enzyme]-L-cysteine + N(6)-monoubiquitinyl-[acceptor protein]-L-lysine.</text>
        <dbReference type="EC" id="2.3.2.24"/>
    </reaction>
</comment>
<dbReference type="Gene3D" id="3.30.420.10">
    <property type="entry name" value="Ribonuclease H-like superfamily/Ribonuclease H"/>
    <property type="match status" value="1"/>
</dbReference>
<evidence type="ECO:0000256" key="16">
    <source>
        <dbReference type="PROSITE-ProRule" id="PRU10133"/>
    </source>
</evidence>
<dbReference type="CDD" id="cd23797">
    <property type="entry name" value="UBCc_UBE2H"/>
    <property type="match status" value="1"/>
</dbReference>
<evidence type="ECO:0000256" key="5">
    <source>
        <dbReference type="ARBA" id="ARBA00022843"/>
    </source>
</evidence>
<evidence type="ECO:0000256" key="2">
    <source>
        <dbReference type="ARBA" id="ARBA00022741"/>
    </source>
</evidence>
<reference evidence="20 21" key="1">
    <citation type="journal article" date="2019" name="Commun. Biol.">
        <title>The bagworm genome reveals a unique fibroin gene that provides high tensile strength.</title>
        <authorList>
            <person name="Kono N."/>
            <person name="Nakamura H."/>
            <person name="Ohtoshi R."/>
            <person name="Tomita M."/>
            <person name="Numata K."/>
            <person name="Arakawa K."/>
        </authorList>
    </citation>
    <scope>NUCLEOTIDE SEQUENCE [LARGE SCALE GENOMIC DNA]</scope>
</reference>
<evidence type="ECO:0000256" key="14">
    <source>
        <dbReference type="ARBA" id="ARBA00078369"/>
    </source>
</evidence>
<dbReference type="OrthoDB" id="269518at2759"/>
<keyword evidence="3 17" id="KW-0833">Ubl conjugation pathway</keyword>
<keyword evidence="4 17" id="KW-0067">ATP-binding</keyword>
<proteinExistence type="inferred from homology"/>
<evidence type="ECO:0000256" key="9">
    <source>
        <dbReference type="ARBA" id="ARBA00060202"/>
    </source>
</evidence>
<evidence type="ECO:0000313" key="21">
    <source>
        <dbReference type="Proteomes" id="UP000299102"/>
    </source>
</evidence>